<dbReference type="EMBL" id="CP132942">
    <property type="protein sequence ID" value="XCB32369.1"/>
    <property type="molecule type" value="Genomic_DNA"/>
</dbReference>
<evidence type="ECO:0000313" key="4">
    <source>
        <dbReference type="EMBL" id="XCB32369.1"/>
    </source>
</evidence>
<dbReference type="InterPro" id="IPR028994">
    <property type="entry name" value="Integrin_alpha_N"/>
</dbReference>
<dbReference type="Pfam" id="PF13517">
    <property type="entry name" value="FG-GAP_3"/>
    <property type="match status" value="3"/>
</dbReference>
<feature type="domain" description="Bacterial Ig-like" evidence="2">
    <location>
        <begin position="668"/>
        <end position="754"/>
    </location>
</feature>
<dbReference type="Gene3D" id="2.130.10.130">
    <property type="entry name" value="Integrin alpha, N-terminal"/>
    <property type="match status" value="2"/>
</dbReference>
<accession>A0AAU7ZMZ8</accession>
<dbReference type="Gene3D" id="2.60.40.10">
    <property type="entry name" value="Immunoglobulins"/>
    <property type="match status" value="2"/>
</dbReference>
<keyword evidence="1" id="KW-0732">Signal</keyword>
<dbReference type="Pfam" id="PF18676">
    <property type="entry name" value="MBG_2"/>
    <property type="match status" value="1"/>
</dbReference>
<proteinExistence type="predicted"/>
<dbReference type="Gene3D" id="3.30.160.710">
    <property type="match status" value="1"/>
</dbReference>
<dbReference type="AlphaFoldDB" id="A0AAU7ZMZ8"/>
<feature type="domain" description="Bacterial Ig-like" evidence="2">
    <location>
        <begin position="415"/>
        <end position="504"/>
    </location>
</feature>
<sequence length="929" mass="92429">MAISTLQTATAGPINFLSATSPTVSGVATTAGDFNHDGVVDLVTIDNLGNLTTGLGNGDGTFRELTPTQPFSYTYIESIATADFNSDGNLDLAVVGSSNNVTILLGHGDGTFSVAGTPATGQFPAAMTVADWNMDGIPDIAVANDRSNSVTILLGQGDGTFIAAPSPTTNGGPALIATGDFNGDGKPDFIVVTQTDYKATVFLGNGDGTFTAVAQTAASGFDVDTIAVADFNGDGKADFAFNVLDSVSIFLGNGDGTFTAGASIPTPLLNGFPSNLPTSMKVGDVNGDGIADLAFVSGNSNAVIGPTVLLGKGDGTFTLFGPFSGTYSDSLVVADFNGDGYSDLASLQGEEGNSTLGILLAQNTVTVSATANSISLTGVGTHQIEASYLGDSIFTPSTSATVELVARTVPPTLTLSAAPPSSSYGNQAVFTASLTPSGAPNPSTDGESVTFFNGATSLGSAPLASGTASFNFSSLPSGNATITAHYAGDTNFLAASSNAVSYNVGHATPVITWGAPLVITYGIPLSANSLHASASTPGAFVFTPASGTILLPGIQPVSVVFTPTDTVDYVSATSANTVTVTPAPLTVTGANVSRPYGSANPALTGTVTGLVNGDVVTASATTSAVASSVAGIYPVVPVAAGANLARYTVSSVNGTLTVTKAGSTTAITTSATSAVAGASITFTASVTPATSGTPTGSVAFMNGSAILGTAPLTGSSAAFTSNVLTTAGSYNITAVYSGDANFTGSVSSPLSQVITGPPDFSLTPSASTLTVQRGQTTTVGITITPTNGFNQPVTFSCVGLPSYATCSFSPITVTPAAGATVSTQLTLATTASTAMLREKPTNASPWGKTTSVALGFLICLSPVFGRIRSRKPLRLFTLLSAFLVIQLTGCASSANNNSGQSSQISVVASTGNSTGATQHAVALTITIAN</sequence>
<dbReference type="Pfam" id="PF16640">
    <property type="entry name" value="Big_3_5"/>
    <property type="match status" value="2"/>
</dbReference>
<dbReference type="KEGG" id="tpsc:RBB77_18285"/>
<protein>
    <submittedName>
        <fullName evidence="4">FG-GAP-like repeat-containing protein</fullName>
    </submittedName>
</protein>
<dbReference type="SUPFAM" id="SSF69318">
    <property type="entry name" value="Integrin alpha N-terminal domain"/>
    <property type="match status" value="1"/>
</dbReference>
<gene>
    <name evidence="4" type="ORF">RBB77_18285</name>
</gene>
<dbReference type="InterPro" id="IPR041286">
    <property type="entry name" value="MBG_2"/>
</dbReference>
<dbReference type="InterPro" id="IPR032109">
    <property type="entry name" value="Big_3_5"/>
</dbReference>
<reference evidence="4" key="2">
    <citation type="journal article" date="2024" name="Environ. Microbiol.">
        <title>Genome analysis and description of Tunturibacter gen. nov. expands the diversity of Terriglobia in tundra soils.</title>
        <authorList>
            <person name="Messyasz A."/>
            <person name="Mannisto M.K."/>
            <person name="Kerkhof L.J."/>
            <person name="Haggblom M.M."/>
        </authorList>
    </citation>
    <scope>NUCLEOTIDE SEQUENCE</scope>
    <source>
        <strain evidence="4">X5P6</strain>
    </source>
</reference>
<evidence type="ECO:0000256" key="1">
    <source>
        <dbReference type="ARBA" id="ARBA00022729"/>
    </source>
</evidence>
<dbReference type="PANTHER" id="PTHR46580:SF4">
    <property type="entry name" value="ATP_GTP-BINDING PROTEIN"/>
    <property type="match status" value="1"/>
</dbReference>
<dbReference type="Gene3D" id="2.40.128.340">
    <property type="match status" value="1"/>
</dbReference>
<feature type="domain" description="MBG" evidence="3">
    <location>
        <begin position="585"/>
        <end position="657"/>
    </location>
</feature>
<dbReference type="PANTHER" id="PTHR46580">
    <property type="entry name" value="SENSOR KINASE-RELATED"/>
    <property type="match status" value="1"/>
</dbReference>
<reference evidence="4" key="1">
    <citation type="submission" date="2023-08" db="EMBL/GenBank/DDBJ databases">
        <authorList>
            <person name="Messyasz A."/>
            <person name="Mannisto M.K."/>
            <person name="Kerkhof L.J."/>
            <person name="Haggblom M."/>
        </authorList>
    </citation>
    <scope>NUCLEOTIDE SEQUENCE</scope>
    <source>
        <strain evidence="4">X5P6</strain>
    </source>
</reference>
<evidence type="ECO:0000259" key="3">
    <source>
        <dbReference type="Pfam" id="PF18676"/>
    </source>
</evidence>
<dbReference type="InterPro" id="IPR013783">
    <property type="entry name" value="Ig-like_fold"/>
</dbReference>
<dbReference type="RefSeq" id="WP_353063215.1">
    <property type="nucleotide sequence ID" value="NZ_CP132942.1"/>
</dbReference>
<evidence type="ECO:0000259" key="2">
    <source>
        <dbReference type="Pfam" id="PF16640"/>
    </source>
</evidence>
<name>A0AAU7ZMZ8_9BACT</name>
<dbReference type="InterPro" id="IPR013517">
    <property type="entry name" value="FG-GAP"/>
</dbReference>
<organism evidence="4">
    <name type="scientific">Tunturiibacter psychrotolerans</name>
    <dbReference type="NCBI Taxonomy" id="3069686"/>
    <lineage>
        <taxon>Bacteria</taxon>
        <taxon>Pseudomonadati</taxon>
        <taxon>Acidobacteriota</taxon>
        <taxon>Terriglobia</taxon>
        <taxon>Terriglobales</taxon>
        <taxon>Acidobacteriaceae</taxon>
        <taxon>Tunturiibacter</taxon>
    </lineage>
</organism>